<reference evidence="2 3" key="1">
    <citation type="journal article" date="2003" name="Nature">
        <title>Genome sequence of Bacillus cereus and comparative analysis with Bacillus anthracis.</title>
        <authorList>
            <person name="Ivanova N."/>
            <person name="Sorokin A."/>
            <person name="Anderson I."/>
            <person name="Galleron N."/>
            <person name="Candelon B."/>
            <person name="Kapatral V."/>
            <person name="Bhattacharyya A."/>
            <person name="Reznik G."/>
            <person name="Mikhailova N."/>
            <person name="Lapidus A."/>
            <person name="Chu L."/>
            <person name="Mazur M."/>
            <person name="Goltsman E."/>
            <person name="Larsen N."/>
            <person name="D'Souza M."/>
            <person name="Walunas T."/>
            <person name="Grechkin Y."/>
            <person name="Pusch G."/>
            <person name="Haselkorn R."/>
            <person name="Fonstein M."/>
            <person name="Ehrlich S.D."/>
            <person name="Overbeek R."/>
            <person name="Kyrpides N."/>
        </authorList>
    </citation>
    <scope>NUCLEOTIDE SEQUENCE [LARGE SCALE GENOMIC DNA]</scope>
    <source>
        <strain evidence="3">ATCC 14579 / DSM 31 / CCUG 7414 / JCM 2152 / NBRC 15305 / NCIMB 9373 / NCTC 2599 / NRRL B-3711</strain>
    </source>
</reference>
<dbReference type="RefSeq" id="WP_000752374.1">
    <property type="nucleotide sequence ID" value="NC_004722.1"/>
</dbReference>
<name>Q81AK2_BACCR</name>
<dbReference type="InterPro" id="IPR000299">
    <property type="entry name" value="FERM_domain"/>
</dbReference>
<feature type="domain" description="FERM" evidence="1">
    <location>
        <begin position="1"/>
        <end position="80"/>
    </location>
</feature>
<dbReference type="EMBL" id="AE016877">
    <property type="protein sequence ID" value="AAP10496.1"/>
    <property type="molecule type" value="Genomic_DNA"/>
</dbReference>
<dbReference type="AlphaFoldDB" id="Q81AK2"/>
<dbReference type="Proteomes" id="UP000001417">
    <property type="component" value="Chromosome"/>
</dbReference>
<proteinExistence type="predicted"/>
<accession>Q81AK2</accession>
<evidence type="ECO:0000313" key="3">
    <source>
        <dbReference type="Proteomes" id="UP000001417"/>
    </source>
</evidence>
<dbReference type="HOGENOM" id="CLU_186638_0_0_9"/>
<dbReference type="PROSITE" id="PS50057">
    <property type="entry name" value="FERM_3"/>
    <property type="match status" value="1"/>
</dbReference>
<evidence type="ECO:0000313" key="2">
    <source>
        <dbReference type="EMBL" id="AAP10496.1"/>
    </source>
</evidence>
<sequence>MACNIDHSIEDVMNKLESQKNFLPEGIFKELKSFLQGIHSQKLLNDVFHLLKKYDLVSEEERETRNAQLLYIFELSTLWL</sequence>
<gene>
    <name evidence="2" type="ordered locus">BC_3562</name>
</gene>
<dbReference type="PATRIC" id="fig|226900.8.peg.3657"/>
<keyword evidence="3" id="KW-1185">Reference proteome</keyword>
<dbReference type="KEGG" id="bce:BC3562"/>
<organism evidence="2 3">
    <name type="scientific">Bacillus cereus (strain ATCC 14579 / DSM 31 / CCUG 7414 / JCM 2152 / NBRC 15305 / NCIMB 9373 / NCTC 2599 / NRRL B-3711)</name>
    <dbReference type="NCBI Taxonomy" id="226900"/>
    <lineage>
        <taxon>Bacteria</taxon>
        <taxon>Bacillati</taxon>
        <taxon>Bacillota</taxon>
        <taxon>Bacilli</taxon>
        <taxon>Bacillales</taxon>
        <taxon>Bacillaceae</taxon>
        <taxon>Bacillus</taxon>
        <taxon>Bacillus cereus group</taxon>
    </lineage>
</organism>
<evidence type="ECO:0000259" key="1">
    <source>
        <dbReference type="PROSITE" id="PS50057"/>
    </source>
</evidence>
<protein>
    <recommendedName>
        <fullName evidence="1">FERM domain-containing protein</fullName>
    </recommendedName>
</protein>